<sequence length="457" mass="48699">MPATTPFDRRLAELVADFSRPDALWQLVVVAVALAAGWWASTVLERRVRARADELRAAGRPGAIAIGAAAFSRVLFPLATLTVLFLGHALITRYLPTGLLWLAVELLTTLALVRLAVYLLRKAFRVTTALVMFERWIAVIVWGGFALDILGLLPFVTEELDSVVLPLGKHSLSLLDLMRGIATIIVTLVVALWAGSMIETRLMLAEGIDSSLRVVFVRLIKALLVLAAVLIGSSAVGIDLTALSVFGGALGVGLGLGLQKIASNYVSGFVVLFERSLRLGDLVTVGTYSGVVSHIRTRYTVIRALDGTESILPNEMLVANAVVNQTYTDPKVRLSTRVQVAYGTDVEHALKVLASCAVHERIATDPAPSALLVSFDADGMTLELGFWIGDPDKGRMGVVSDVNRAVLGAFRREGIEIPFPQREVRLLGGSAVRQVQSTGVAGPAGGGMTTPAAHPGA</sequence>
<dbReference type="InterPro" id="IPR006685">
    <property type="entry name" value="MscS_channel_2nd"/>
</dbReference>
<protein>
    <submittedName>
        <fullName evidence="12">Mechanosensitive ion channel family protein</fullName>
    </submittedName>
</protein>
<reference evidence="12" key="4">
    <citation type="submission" date="2025-08" db="UniProtKB">
        <authorList>
            <consortium name="RefSeq"/>
        </authorList>
    </citation>
    <scope>IDENTIFICATION</scope>
</reference>
<comment type="subcellular location">
    <subcellularLocation>
        <location evidence="1">Cell membrane</location>
        <topology evidence="1">Multi-pass membrane protein</topology>
    </subcellularLocation>
</comment>
<dbReference type="PANTHER" id="PTHR30347">
    <property type="entry name" value="POTASSIUM CHANNEL RELATED"/>
    <property type="match status" value="1"/>
</dbReference>
<dbReference type="AlphaFoldDB" id="A0A8B6X8V8"/>
<dbReference type="Gene3D" id="1.10.287.1260">
    <property type="match status" value="1"/>
</dbReference>
<dbReference type="InterPro" id="IPR010920">
    <property type="entry name" value="LSM_dom_sf"/>
</dbReference>
<feature type="transmembrane region" description="Helical" evidence="8">
    <location>
        <begin position="240"/>
        <end position="258"/>
    </location>
</feature>
<dbReference type="SUPFAM" id="SSF82861">
    <property type="entry name" value="Mechanosensitive channel protein MscS (YggB), transmembrane region"/>
    <property type="match status" value="1"/>
</dbReference>
<dbReference type="Pfam" id="PF21082">
    <property type="entry name" value="MS_channel_3rd"/>
    <property type="match status" value="1"/>
</dbReference>
<keyword evidence="11" id="KW-1185">Reference proteome</keyword>
<evidence type="ECO:0000259" key="9">
    <source>
        <dbReference type="Pfam" id="PF00924"/>
    </source>
</evidence>
<organism evidence="11 12">
    <name type="scientific">Derxia gummosa DSM 723</name>
    <dbReference type="NCBI Taxonomy" id="1121388"/>
    <lineage>
        <taxon>Bacteria</taxon>
        <taxon>Pseudomonadati</taxon>
        <taxon>Pseudomonadota</taxon>
        <taxon>Betaproteobacteria</taxon>
        <taxon>Burkholderiales</taxon>
        <taxon>Alcaligenaceae</taxon>
        <taxon>Derxia</taxon>
    </lineage>
</organism>
<evidence type="ECO:0000256" key="4">
    <source>
        <dbReference type="ARBA" id="ARBA00022692"/>
    </source>
</evidence>
<feature type="transmembrane region" description="Helical" evidence="8">
    <location>
        <begin position="62"/>
        <end position="87"/>
    </location>
</feature>
<evidence type="ECO:0000256" key="3">
    <source>
        <dbReference type="ARBA" id="ARBA00022475"/>
    </source>
</evidence>
<dbReference type="InterPro" id="IPR011014">
    <property type="entry name" value="MscS_channel_TM-2"/>
</dbReference>
<dbReference type="SUPFAM" id="SSF82689">
    <property type="entry name" value="Mechanosensitive channel protein MscS (YggB), C-terminal domain"/>
    <property type="match status" value="1"/>
</dbReference>
<evidence type="ECO:0000313" key="11">
    <source>
        <dbReference type="Proteomes" id="UP000675920"/>
    </source>
</evidence>
<comment type="similarity">
    <text evidence="2">Belongs to the MscS (TC 1.A.23) family.</text>
</comment>
<feature type="transmembrane region" description="Helical" evidence="8">
    <location>
        <begin position="215"/>
        <end position="234"/>
    </location>
</feature>
<feature type="transmembrane region" description="Helical" evidence="8">
    <location>
        <begin position="177"/>
        <end position="194"/>
    </location>
</feature>
<evidence type="ECO:0000256" key="6">
    <source>
        <dbReference type="ARBA" id="ARBA00023136"/>
    </source>
</evidence>
<feature type="transmembrane region" description="Helical" evidence="8">
    <location>
        <begin position="99"/>
        <end position="120"/>
    </location>
</feature>
<dbReference type="Gene3D" id="2.30.30.60">
    <property type="match status" value="1"/>
</dbReference>
<proteinExistence type="inferred from homology"/>
<reference evidence="12" key="3">
    <citation type="journal article" date="2015" name="Pflugers Arch.">
        <title>The evolutionary 'tinkering' of MscS-like channels: generation of structural and functional diversity.</title>
        <authorList>
            <person name="Cox C.D."/>
            <person name="Nakayama Y."/>
            <person name="Nomura T."/>
            <person name="Martinac B."/>
        </authorList>
    </citation>
    <scope>NUCLEOTIDE SEQUENCE</scope>
</reference>
<dbReference type="InterPro" id="IPR011066">
    <property type="entry name" value="MscS_channel_C_sf"/>
</dbReference>
<keyword evidence="3" id="KW-1003">Cell membrane</keyword>
<evidence type="ECO:0000256" key="8">
    <source>
        <dbReference type="SAM" id="Phobius"/>
    </source>
</evidence>
<keyword evidence="6 8" id="KW-0472">Membrane</keyword>
<dbReference type="InterPro" id="IPR023408">
    <property type="entry name" value="MscS_beta-dom_sf"/>
</dbReference>
<keyword evidence="4 8" id="KW-0812">Transmembrane</keyword>
<dbReference type="InterPro" id="IPR049278">
    <property type="entry name" value="MS_channel_C"/>
</dbReference>
<feature type="region of interest" description="Disordered" evidence="7">
    <location>
        <begin position="438"/>
        <end position="457"/>
    </location>
</feature>
<evidence type="ECO:0000259" key="10">
    <source>
        <dbReference type="Pfam" id="PF21082"/>
    </source>
</evidence>
<feature type="transmembrane region" description="Helical" evidence="8">
    <location>
        <begin position="23"/>
        <end position="41"/>
    </location>
</feature>
<dbReference type="Gene3D" id="3.30.70.100">
    <property type="match status" value="1"/>
</dbReference>
<evidence type="ECO:0000256" key="2">
    <source>
        <dbReference type="ARBA" id="ARBA00008017"/>
    </source>
</evidence>
<dbReference type="InterPro" id="IPR052702">
    <property type="entry name" value="MscS-like_channel"/>
</dbReference>
<evidence type="ECO:0000256" key="5">
    <source>
        <dbReference type="ARBA" id="ARBA00022989"/>
    </source>
</evidence>
<keyword evidence="5 8" id="KW-1133">Transmembrane helix</keyword>
<feature type="domain" description="Mechanosensitive ion channel MscS C-terminal" evidence="10">
    <location>
        <begin position="336"/>
        <end position="417"/>
    </location>
</feature>
<name>A0A8B6X8V8_9BURK</name>
<reference evidence="12" key="1">
    <citation type="journal article" date="2011" name="Structure">
        <title>Mechanosensitive channels: what can they do and how do they do it?</title>
        <authorList>
            <person name="Haswell E.S."/>
            <person name="Phillips R."/>
            <person name="Rees D.C."/>
        </authorList>
    </citation>
    <scope>NUCLEOTIDE SEQUENCE</scope>
</reference>
<accession>A0A8B6X8V8</accession>
<dbReference type="Pfam" id="PF00924">
    <property type="entry name" value="MS_channel_2nd"/>
    <property type="match status" value="1"/>
</dbReference>
<feature type="domain" description="Mechanosensitive ion channel MscS" evidence="9">
    <location>
        <begin position="261"/>
        <end position="326"/>
    </location>
</feature>
<dbReference type="OrthoDB" id="9809206at2"/>
<dbReference type="GO" id="GO:0008381">
    <property type="term" value="F:mechanosensitive monoatomic ion channel activity"/>
    <property type="evidence" value="ECO:0007669"/>
    <property type="project" value="UniProtKB-ARBA"/>
</dbReference>
<dbReference type="Proteomes" id="UP000675920">
    <property type="component" value="Unplaced"/>
</dbReference>
<dbReference type="RefSeq" id="WP_051377924.1">
    <property type="nucleotide sequence ID" value="NZ_AXWS01000007.1"/>
</dbReference>
<dbReference type="SUPFAM" id="SSF50182">
    <property type="entry name" value="Sm-like ribonucleoproteins"/>
    <property type="match status" value="1"/>
</dbReference>
<feature type="transmembrane region" description="Helical" evidence="8">
    <location>
        <begin position="136"/>
        <end position="157"/>
    </location>
</feature>
<dbReference type="GO" id="GO:0005886">
    <property type="term" value="C:plasma membrane"/>
    <property type="evidence" value="ECO:0007669"/>
    <property type="project" value="UniProtKB-SubCell"/>
</dbReference>
<reference evidence="12" key="2">
    <citation type="journal article" date="2012" name="ChemBioChem">
        <title>The mechanosensitive channel of small conductance (MscS) superfamily: not just mechanosensitive channels anymore.</title>
        <authorList>
            <person name="Malcolm H.R."/>
            <person name="Maurer J.A."/>
        </authorList>
    </citation>
    <scope>NUCLEOTIDE SEQUENCE</scope>
</reference>
<evidence type="ECO:0000313" key="12">
    <source>
        <dbReference type="RefSeq" id="WP_051377924.1"/>
    </source>
</evidence>
<dbReference type="PANTHER" id="PTHR30347:SF1">
    <property type="entry name" value="MECHANOSENSITIVE CHANNEL MSCK"/>
    <property type="match status" value="1"/>
</dbReference>
<evidence type="ECO:0000256" key="7">
    <source>
        <dbReference type="SAM" id="MobiDB-lite"/>
    </source>
</evidence>
<evidence type="ECO:0000256" key="1">
    <source>
        <dbReference type="ARBA" id="ARBA00004651"/>
    </source>
</evidence>